<dbReference type="InterPro" id="IPR054723">
    <property type="entry name" value="Ams1-like_N"/>
</dbReference>
<evidence type="ECO:0000313" key="3">
    <source>
        <dbReference type="Proteomes" id="UP000593567"/>
    </source>
</evidence>
<protein>
    <submittedName>
        <fullName evidence="2">MAN2C1</fullName>
    </submittedName>
</protein>
<accession>A0A7J7JEB2</accession>
<evidence type="ECO:0000313" key="2">
    <source>
        <dbReference type="EMBL" id="KAF6023718.1"/>
    </source>
</evidence>
<evidence type="ECO:0000259" key="1">
    <source>
        <dbReference type="Pfam" id="PF22907"/>
    </source>
</evidence>
<proteinExistence type="predicted"/>
<dbReference type="AlphaFoldDB" id="A0A7J7JEB2"/>
<dbReference type="EMBL" id="VXIV02002674">
    <property type="protein sequence ID" value="KAF6023718.1"/>
    <property type="molecule type" value="Genomic_DNA"/>
</dbReference>
<name>A0A7J7JEB2_BUGNE</name>
<feature type="domain" description="Alpha-mannosidase Ams1-like N-terminal" evidence="1">
    <location>
        <begin position="49"/>
        <end position="145"/>
    </location>
</feature>
<gene>
    <name evidence="2" type="ORF">EB796_017984</name>
</gene>
<keyword evidence="3" id="KW-1185">Reference proteome</keyword>
<comment type="caution">
    <text evidence="2">The sequence shown here is derived from an EMBL/GenBank/DDBJ whole genome shotgun (WGS) entry which is preliminary data.</text>
</comment>
<dbReference type="Pfam" id="PF22907">
    <property type="entry name" value="Ams1-like_1st"/>
    <property type="match status" value="1"/>
</dbReference>
<dbReference type="OrthoDB" id="10261055at2759"/>
<sequence>MASTYYSYQAPPLKHYQMSLERIDKFISEIYFTDVNLQSRLLAKHVAPTTLSHFKADGRFDFKLAQCAEYEPVEVGYNFGPIWSSHWFKVNFQVPKDFVSGLSEDEEVLFYWDTCTEATIWDENTSAPIGAFSCAEPHGNVRDYIPVTNQLKSSTRPTSDV</sequence>
<dbReference type="Proteomes" id="UP000593567">
    <property type="component" value="Unassembled WGS sequence"/>
</dbReference>
<reference evidence="2" key="1">
    <citation type="submission" date="2020-06" db="EMBL/GenBank/DDBJ databases">
        <title>Draft genome of Bugula neritina, a colonial animal packing powerful symbionts and potential medicines.</title>
        <authorList>
            <person name="Rayko M."/>
        </authorList>
    </citation>
    <scope>NUCLEOTIDE SEQUENCE [LARGE SCALE GENOMIC DNA]</scope>
    <source>
        <strain evidence="2">Kwan_BN1</strain>
    </source>
</reference>
<organism evidence="2 3">
    <name type="scientific">Bugula neritina</name>
    <name type="common">Brown bryozoan</name>
    <name type="synonym">Sertularia neritina</name>
    <dbReference type="NCBI Taxonomy" id="10212"/>
    <lineage>
        <taxon>Eukaryota</taxon>
        <taxon>Metazoa</taxon>
        <taxon>Spiralia</taxon>
        <taxon>Lophotrochozoa</taxon>
        <taxon>Bryozoa</taxon>
        <taxon>Gymnolaemata</taxon>
        <taxon>Cheilostomatida</taxon>
        <taxon>Flustrina</taxon>
        <taxon>Buguloidea</taxon>
        <taxon>Bugulidae</taxon>
        <taxon>Bugula</taxon>
    </lineage>
</organism>